<dbReference type="Proteomes" id="UP001054889">
    <property type="component" value="Unassembled WGS sequence"/>
</dbReference>
<dbReference type="EMBL" id="BQKI01000007">
    <property type="protein sequence ID" value="GJM98163.1"/>
    <property type="molecule type" value="Genomic_DNA"/>
</dbReference>
<evidence type="ECO:0000313" key="2">
    <source>
        <dbReference type="EMBL" id="GJM98163.1"/>
    </source>
</evidence>
<feature type="compositionally biased region" description="Polar residues" evidence="1">
    <location>
        <begin position="108"/>
        <end position="120"/>
    </location>
</feature>
<name>A0AAV5CIL1_ELECO</name>
<organism evidence="2 3">
    <name type="scientific">Eleusine coracana subsp. coracana</name>
    <dbReference type="NCBI Taxonomy" id="191504"/>
    <lineage>
        <taxon>Eukaryota</taxon>
        <taxon>Viridiplantae</taxon>
        <taxon>Streptophyta</taxon>
        <taxon>Embryophyta</taxon>
        <taxon>Tracheophyta</taxon>
        <taxon>Spermatophyta</taxon>
        <taxon>Magnoliopsida</taxon>
        <taxon>Liliopsida</taxon>
        <taxon>Poales</taxon>
        <taxon>Poaceae</taxon>
        <taxon>PACMAD clade</taxon>
        <taxon>Chloridoideae</taxon>
        <taxon>Cynodonteae</taxon>
        <taxon>Eleusininae</taxon>
        <taxon>Eleusine</taxon>
    </lineage>
</organism>
<evidence type="ECO:0000313" key="3">
    <source>
        <dbReference type="Proteomes" id="UP001054889"/>
    </source>
</evidence>
<reference evidence="2" key="1">
    <citation type="journal article" date="2018" name="DNA Res.">
        <title>Multiple hybrid de novo genome assembly of finger millet, an orphan allotetraploid crop.</title>
        <authorList>
            <person name="Hatakeyama M."/>
            <person name="Aluri S."/>
            <person name="Balachadran M.T."/>
            <person name="Sivarajan S.R."/>
            <person name="Patrignani A."/>
            <person name="Gruter S."/>
            <person name="Poveda L."/>
            <person name="Shimizu-Inatsugi R."/>
            <person name="Baeten J."/>
            <person name="Francoijs K.J."/>
            <person name="Nataraja K.N."/>
            <person name="Reddy Y.A.N."/>
            <person name="Phadnis S."/>
            <person name="Ravikumar R.L."/>
            <person name="Schlapbach R."/>
            <person name="Sreeman S.M."/>
            <person name="Shimizu K.K."/>
        </authorList>
    </citation>
    <scope>NUCLEOTIDE SEQUENCE</scope>
</reference>
<reference evidence="2" key="2">
    <citation type="submission" date="2021-12" db="EMBL/GenBank/DDBJ databases">
        <title>Resequencing data analysis of finger millet.</title>
        <authorList>
            <person name="Hatakeyama M."/>
            <person name="Aluri S."/>
            <person name="Balachadran M.T."/>
            <person name="Sivarajan S.R."/>
            <person name="Poveda L."/>
            <person name="Shimizu-Inatsugi R."/>
            <person name="Schlapbach R."/>
            <person name="Sreeman S.M."/>
            <person name="Shimizu K.K."/>
        </authorList>
    </citation>
    <scope>NUCLEOTIDE SEQUENCE</scope>
</reference>
<gene>
    <name evidence="2" type="primary">ga15148</name>
    <name evidence="2" type="ORF">PR202_ga15148</name>
</gene>
<evidence type="ECO:0000256" key="1">
    <source>
        <dbReference type="SAM" id="MobiDB-lite"/>
    </source>
</evidence>
<feature type="region of interest" description="Disordered" evidence="1">
    <location>
        <begin position="75"/>
        <end position="120"/>
    </location>
</feature>
<comment type="caution">
    <text evidence="2">The sequence shown here is derived from an EMBL/GenBank/DDBJ whole genome shotgun (WGS) entry which is preliminary data.</text>
</comment>
<accession>A0AAV5CIL1</accession>
<proteinExistence type="predicted"/>
<keyword evidence="3" id="KW-1185">Reference proteome</keyword>
<protein>
    <submittedName>
        <fullName evidence="2">Uncharacterized protein</fullName>
    </submittedName>
</protein>
<sequence>MVTQRPEKRRPVEELEETRPYLLVPAPIQYTYLLTDTKPEGVSLPNLFRIRDESGNKASECYTGGQWHRNMEWTAGGCESGGNGAEDEDSEDGGARYSSDASMMAFEETSSLSGHIQAAT</sequence>
<dbReference type="AlphaFoldDB" id="A0AAV5CIL1"/>